<dbReference type="InterPro" id="IPR036890">
    <property type="entry name" value="HATPase_C_sf"/>
</dbReference>
<keyword evidence="3" id="KW-0597">Phosphoprotein</keyword>
<dbReference type="InterPro" id="IPR013655">
    <property type="entry name" value="PAS_fold_3"/>
</dbReference>
<dbReference type="InterPro" id="IPR000700">
    <property type="entry name" value="PAS-assoc_C"/>
</dbReference>
<feature type="domain" description="PAC" evidence="9">
    <location>
        <begin position="371"/>
        <end position="423"/>
    </location>
</feature>
<evidence type="ECO:0000313" key="10">
    <source>
        <dbReference type="EMBL" id="OEJ74595.1"/>
    </source>
</evidence>
<dbReference type="GO" id="GO:0006355">
    <property type="term" value="P:regulation of DNA-templated transcription"/>
    <property type="evidence" value="ECO:0007669"/>
    <property type="project" value="InterPro"/>
</dbReference>
<keyword evidence="6" id="KW-0902">Two-component regulatory system</keyword>
<dbReference type="Pfam" id="PF13426">
    <property type="entry name" value="PAS_9"/>
    <property type="match status" value="2"/>
</dbReference>
<reference evidence="10" key="1">
    <citation type="submission" date="2016-09" db="EMBL/GenBank/DDBJ databases">
        <title>Draft genome of thermotolerant cyanobacterium Desertifilum sp. strain IPPAS B-1220.</title>
        <authorList>
            <person name="Sinetova M.A."/>
            <person name="Bolakhan K."/>
            <person name="Zayadan B.K."/>
            <person name="Mironov K.S."/>
            <person name="Ustinova V."/>
            <person name="Kupriyanova E.V."/>
            <person name="Sidorov R.A."/>
            <person name="Skrypnik A.N."/>
            <person name="Gogoleva N.E."/>
            <person name="Gogolev Y.V."/>
            <person name="Los D.A."/>
        </authorList>
    </citation>
    <scope>NUCLEOTIDE SEQUENCE [LARGE SCALE GENOMIC DNA]</scope>
    <source>
        <strain evidence="10">IPPAS B-1220</strain>
    </source>
</reference>
<dbReference type="InterPro" id="IPR003594">
    <property type="entry name" value="HATPase_dom"/>
</dbReference>
<dbReference type="RefSeq" id="WP_069967752.1">
    <property type="nucleotide sequence ID" value="NZ_CM124774.1"/>
</dbReference>
<dbReference type="SMART" id="SM00091">
    <property type="entry name" value="PAS"/>
    <property type="match status" value="4"/>
</dbReference>
<dbReference type="PRINTS" id="PR00344">
    <property type="entry name" value="BCTRLSENSOR"/>
</dbReference>
<comment type="catalytic activity">
    <reaction evidence="1">
        <text>ATP + protein L-histidine = ADP + protein N-phospho-L-histidine.</text>
        <dbReference type="EC" id="2.7.13.3"/>
    </reaction>
</comment>
<dbReference type="SUPFAM" id="SSF55874">
    <property type="entry name" value="ATPase domain of HSP90 chaperone/DNA topoisomerase II/histidine kinase"/>
    <property type="match status" value="1"/>
</dbReference>
<feature type="domain" description="PAC" evidence="9">
    <location>
        <begin position="203"/>
        <end position="257"/>
    </location>
</feature>
<dbReference type="SUPFAM" id="SSF55785">
    <property type="entry name" value="PYP-like sensor domain (PAS domain)"/>
    <property type="match status" value="4"/>
</dbReference>
<accession>A0A1E5QIU8</accession>
<evidence type="ECO:0000256" key="5">
    <source>
        <dbReference type="ARBA" id="ARBA00022777"/>
    </source>
</evidence>
<dbReference type="Pfam" id="PF00989">
    <property type="entry name" value="PAS"/>
    <property type="match status" value="1"/>
</dbReference>
<feature type="domain" description="PAS" evidence="8">
    <location>
        <begin position="297"/>
        <end position="367"/>
    </location>
</feature>
<evidence type="ECO:0000259" key="8">
    <source>
        <dbReference type="PROSITE" id="PS50112"/>
    </source>
</evidence>
<keyword evidence="5" id="KW-0418">Kinase</keyword>
<dbReference type="InterPro" id="IPR001610">
    <property type="entry name" value="PAC"/>
</dbReference>
<dbReference type="SUPFAM" id="SSF47384">
    <property type="entry name" value="Homodimeric domain of signal transducing histidine kinase"/>
    <property type="match status" value="1"/>
</dbReference>
<dbReference type="PROSITE" id="PS50109">
    <property type="entry name" value="HIS_KIN"/>
    <property type="match status" value="1"/>
</dbReference>
<evidence type="ECO:0000259" key="9">
    <source>
        <dbReference type="PROSITE" id="PS50113"/>
    </source>
</evidence>
<dbReference type="InterPro" id="IPR052162">
    <property type="entry name" value="Sensor_kinase/Photoreceptor"/>
</dbReference>
<dbReference type="CDD" id="cd00075">
    <property type="entry name" value="HATPase"/>
    <property type="match status" value="1"/>
</dbReference>
<dbReference type="Pfam" id="PF02518">
    <property type="entry name" value="HATPase_c"/>
    <property type="match status" value="1"/>
</dbReference>
<dbReference type="InterPro" id="IPR005467">
    <property type="entry name" value="His_kinase_dom"/>
</dbReference>
<dbReference type="Gene3D" id="3.30.565.10">
    <property type="entry name" value="Histidine kinase-like ATPase, C-terminal domain"/>
    <property type="match status" value="1"/>
</dbReference>
<dbReference type="PROSITE" id="PS50112">
    <property type="entry name" value="PAS"/>
    <property type="match status" value="3"/>
</dbReference>
<evidence type="ECO:0000259" key="7">
    <source>
        <dbReference type="PROSITE" id="PS50109"/>
    </source>
</evidence>
<name>A0A1E5QIU8_9CYAN</name>
<dbReference type="InterPro" id="IPR004358">
    <property type="entry name" value="Sig_transdc_His_kin-like_C"/>
</dbReference>
<keyword evidence="4" id="KW-0808">Transferase</keyword>
<evidence type="ECO:0000256" key="4">
    <source>
        <dbReference type="ARBA" id="ARBA00022679"/>
    </source>
</evidence>
<evidence type="ECO:0000256" key="2">
    <source>
        <dbReference type="ARBA" id="ARBA00012438"/>
    </source>
</evidence>
<dbReference type="GO" id="GO:0000155">
    <property type="term" value="F:phosphorelay sensor kinase activity"/>
    <property type="evidence" value="ECO:0007669"/>
    <property type="project" value="InterPro"/>
</dbReference>
<dbReference type="InterPro" id="IPR035965">
    <property type="entry name" value="PAS-like_dom_sf"/>
</dbReference>
<feature type="domain" description="PAS" evidence="8">
    <location>
        <begin position="129"/>
        <end position="202"/>
    </location>
</feature>
<feature type="domain" description="PAS" evidence="8">
    <location>
        <begin position="420"/>
        <end position="463"/>
    </location>
</feature>
<dbReference type="NCBIfam" id="TIGR00229">
    <property type="entry name" value="sensory_box"/>
    <property type="match status" value="4"/>
</dbReference>
<dbReference type="OrthoDB" id="9784397at2"/>
<gene>
    <name evidence="10" type="ORF">BH720_13550</name>
</gene>
<dbReference type="SMART" id="SM00086">
    <property type="entry name" value="PAC"/>
    <property type="match status" value="3"/>
</dbReference>
<evidence type="ECO:0000256" key="3">
    <source>
        <dbReference type="ARBA" id="ARBA00022553"/>
    </source>
</evidence>
<dbReference type="SMART" id="SM00387">
    <property type="entry name" value="HATPase_c"/>
    <property type="match status" value="1"/>
</dbReference>
<dbReference type="PANTHER" id="PTHR43304:SF1">
    <property type="entry name" value="PAC DOMAIN-CONTAINING PROTEIN"/>
    <property type="match status" value="1"/>
</dbReference>
<dbReference type="PANTHER" id="PTHR43304">
    <property type="entry name" value="PHYTOCHROME-LIKE PROTEIN CPH1"/>
    <property type="match status" value="1"/>
</dbReference>
<dbReference type="InterPro" id="IPR013767">
    <property type="entry name" value="PAS_fold"/>
</dbReference>
<feature type="domain" description="Histidine kinase" evidence="7">
    <location>
        <begin position="560"/>
        <end position="788"/>
    </location>
</feature>
<dbReference type="Pfam" id="PF00512">
    <property type="entry name" value="HisKA"/>
    <property type="match status" value="1"/>
</dbReference>
<dbReference type="Gene3D" id="3.30.450.20">
    <property type="entry name" value="PAS domain"/>
    <property type="match status" value="4"/>
</dbReference>
<evidence type="ECO:0000256" key="1">
    <source>
        <dbReference type="ARBA" id="ARBA00000085"/>
    </source>
</evidence>
<dbReference type="Gene3D" id="1.10.287.130">
    <property type="match status" value="1"/>
</dbReference>
<organism evidence="10">
    <name type="scientific">Desertifilum tharense IPPAS B-1220</name>
    <dbReference type="NCBI Taxonomy" id="1781255"/>
    <lineage>
        <taxon>Bacteria</taxon>
        <taxon>Bacillati</taxon>
        <taxon>Cyanobacteriota</taxon>
        <taxon>Cyanophyceae</taxon>
        <taxon>Desertifilales</taxon>
        <taxon>Desertifilaceae</taxon>
        <taxon>Desertifilum</taxon>
    </lineage>
</organism>
<dbReference type="Pfam" id="PF08447">
    <property type="entry name" value="PAS_3"/>
    <property type="match status" value="1"/>
</dbReference>
<protein>
    <recommendedName>
        <fullName evidence="2">histidine kinase</fullName>
        <ecNumber evidence="2">2.7.13.3</ecNumber>
    </recommendedName>
</protein>
<dbReference type="AlphaFoldDB" id="A0A1E5QIU8"/>
<dbReference type="SMART" id="SM00388">
    <property type="entry name" value="HisKA"/>
    <property type="match status" value="1"/>
</dbReference>
<proteinExistence type="predicted"/>
<dbReference type="InterPro" id="IPR000014">
    <property type="entry name" value="PAS"/>
</dbReference>
<dbReference type="EMBL" id="MJGC01000064">
    <property type="protein sequence ID" value="OEJ74595.1"/>
    <property type="molecule type" value="Genomic_DNA"/>
</dbReference>
<comment type="caution">
    <text evidence="10">The sequence shown here is derived from an EMBL/GenBank/DDBJ whole genome shotgun (WGS) entry which is preliminary data.</text>
</comment>
<sequence>MHVNQQSSALSPLELKVQTFFELSEDLCCILGSDGAFKALNSVWTDCLGWQPEELRSQTWLALVDPQDTPSSQTALKSCINQKRYPLQNRYRHKDGTYHRCQWRFSATPDGDIYAIGKLATASPALETQVKLYHQALEATTCGITIADLHKPDYPIIYCNRAFEQITGYSQAEVLGQNCRFLQTPDTDPVAVEQIRICLREGISCKVILKNQRKDGSIFWNELSISPVRSPQGSITHYIGVQTDITHRQLVEATLQKSNEALAMRVETRTTALRKLNQRLLTELVGRKRAEAALQESEARLRAIFERATIGICRLDLRGQILESNPVMQQMLGYSEEALQFREFTDFVHPDDARTERTIYEDLADAEIERYERELQLFRSDGKGLWAHLTVSLVKDDGGEPSFAIAMIKDITERRTAESALRLTRSMLDGAAVAAFLVSADGRILYVNETAALSLGYRRSELLRLRIHDIAPDFQPEVWAEHWGMLKEFGSLCLDSQHQTKEEKIIPVELTENYLLFQGQEYVCIFALDITEHQRAEAEARRALLREQELNDLRSRFITTISHQYRAPLTAIHSSAEGLGQYGHQWPVEKRELHVRRIQVAVNQMTQLLDDVLTLGAIESGKIPFQPILINLGEFCQQLCEELKGDRELQRSQPENEAYPYPVLPPIRFTQAGDPTAVIDRHLLRHILANLLTNALKYSPLGEEVHFHLACEEEFAIFTIQDSGLGIPEADQPHIFELFHRGSNVGSLPGTGLGLSIVKKAIELHSGEIELISQVGVGTTAIATLPKC</sequence>
<dbReference type="InterPro" id="IPR003661">
    <property type="entry name" value="HisK_dim/P_dom"/>
</dbReference>
<dbReference type="CDD" id="cd00082">
    <property type="entry name" value="HisKA"/>
    <property type="match status" value="1"/>
</dbReference>
<evidence type="ECO:0000256" key="6">
    <source>
        <dbReference type="ARBA" id="ARBA00023012"/>
    </source>
</evidence>
<dbReference type="EC" id="2.7.13.3" evidence="2"/>
<dbReference type="InterPro" id="IPR036097">
    <property type="entry name" value="HisK_dim/P_sf"/>
</dbReference>
<dbReference type="PROSITE" id="PS50113">
    <property type="entry name" value="PAC"/>
    <property type="match status" value="2"/>
</dbReference>
<dbReference type="STRING" id="1781255.BH720_13550"/>
<dbReference type="CDD" id="cd00130">
    <property type="entry name" value="PAS"/>
    <property type="match status" value="4"/>
</dbReference>